<dbReference type="RefSeq" id="WP_150052173.1">
    <property type="nucleotide sequence ID" value="NZ_VWPC01000018.1"/>
</dbReference>
<proteinExistence type="predicted"/>
<dbReference type="Proteomes" id="UP000323924">
    <property type="component" value="Unassembled WGS sequence"/>
</dbReference>
<evidence type="ECO:0000313" key="3">
    <source>
        <dbReference type="EMBL" id="KAA5840415.1"/>
    </source>
</evidence>
<reference evidence="3 4" key="1">
    <citation type="submission" date="2019-09" db="EMBL/GenBank/DDBJ databases">
        <authorList>
            <person name="Vacheron J."/>
            <person name="Dubost A."/>
            <person name="Prigent-Combaret C."/>
            <person name="Muller D."/>
        </authorList>
    </citation>
    <scope>NUCLEOTIDE SEQUENCE [LARGE SCALE GENOMIC DNA]</scope>
    <source>
        <strain evidence="3 4">JV497</strain>
    </source>
</reference>
<feature type="compositionally biased region" description="Polar residues" evidence="2">
    <location>
        <begin position="1"/>
        <end position="22"/>
    </location>
</feature>
<dbReference type="EMBL" id="VWPC01000018">
    <property type="protein sequence ID" value="KAA5840415.1"/>
    <property type="molecule type" value="Genomic_DNA"/>
</dbReference>
<feature type="region of interest" description="Disordered" evidence="2">
    <location>
        <begin position="1"/>
        <end position="35"/>
    </location>
</feature>
<feature type="coiled-coil region" evidence="1">
    <location>
        <begin position="71"/>
        <end position="137"/>
    </location>
</feature>
<organism evidence="3 4">
    <name type="scientific">Pseudomonas chlororaphis</name>
    <dbReference type="NCBI Taxonomy" id="587753"/>
    <lineage>
        <taxon>Bacteria</taxon>
        <taxon>Pseudomonadati</taxon>
        <taxon>Pseudomonadota</taxon>
        <taxon>Gammaproteobacteria</taxon>
        <taxon>Pseudomonadales</taxon>
        <taxon>Pseudomonadaceae</taxon>
        <taxon>Pseudomonas</taxon>
    </lineage>
</organism>
<evidence type="ECO:0000313" key="4">
    <source>
        <dbReference type="Proteomes" id="UP000323924"/>
    </source>
</evidence>
<comment type="caution">
    <text evidence="3">The sequence shown here is derived from an EMBL/GenBank/DDBJ whole genome shotgun (WGS) entry which is preliminary data.</text>
</comment>
<evidence type="ECO:0000256" key="2">
    <source>
        <dbReference type="SAM" id="MobiDB-lite"/>
    </source>
</evidence>
<dbReference type="AlphaFoldDB" id="A0AB34C1Q9"/>
<accession>A0AB34C1Q9</accession>
<protein>
    <submittedName>
        <fullName evidence="3">Uncharacterized protein</fullName>
    </submittedName>
</protein>
<sequence length="156" mass="17053">MPIKSVTITMTSVPVASPSSHIAPTELGSDEDQAAPQEGVKVLLSQEGKAKAAEEQNKNADIDASNLPESVKKILKVIREIQEKIQKKMEEFETIKNDPSLSDKEREAKAQGVQVELAALTSQLTSRTNDLRRTENELKLSTGQRKLSNYLAAPKG</sequence>
<gene>
    <name evidence="3" type="ORF">F2A38_18550</name>
</gene>
<name>A0AB34C1Q9_9PSED</name>
<keyword evidence="1" id="KW-0175">Coiled coil</keyword>
<evidence type="ECO:0000256" key="1">
    <source>
        <dbReference type="SAM" id="Coils"/>
    </source>
</evidence>